<sequence length="273" mass="29672">MEVKFIKTNPTQNMTILVESHHHRDCYQEVASRLMAYDHVFAEQVGFIEAPRSDGAWARLHMMAGEFCGNAAMSLAVVMAWKQNLLPGEQLLIPLEVSGSHSLLLCQVKADPSGFTCKVDMPLPSSIVKTSFLIDGCHVPAAVIRFSGIVHVILQPPCVDERTKAMAQKLITSPDLLQGESAVGIMLYQSQSREMTPLIYIPEADSLVWERGCGSGAAALGAFLAAEAEISLHIHIRQPGGSMEVWAQYDNGRIFGLSIQGHVDISAAGIAYV</sequence>
<comment type="caution">
    <text evidence="1">The sequence shown here is derived from an EMBL/GenBank/DDBJ whole genome shotgun (WGS) entry which is preliminary data.</text>
</comment>
<accession>A0A848ME29</accession>
<dbReference type="Gene3D" id="3.10.310.10">
    <property type="entry name" value="Diaminopimelate Epimerase, Chain A, domain 1"/>
    <property type="match status" value="2"/>
</dbReference>
<dbReference type="AlphaFoldDB" id="A0A848ME29"/>
<dbReference type="EMBL" id="JABBPN010000021">
    <property type="protein sequence ID" value="NMO97664.1"/>
    <property type="molecule type" value="Genomic_DNA"/>
</dbReference>
<name>A0A848ME29_PAELE</name>
<dbReference type="Proteomes" id="UP000565468">
    <property type="component" value="Unassembled WGS sequence"/>
</dbReference>
<keyword evidence="2" id="KW-1185">Reference proteome</keyword>
<reference evidence="1 2" key="1">
    <citation type="submission" date="2020-04" db="EMBL/GenBank/DDBJ databases">
        <title>Paenibacillus algicola sp. nov., a novel marine bacterium producing alginate lyase.</title>
        <authorList>
            <person name="Huang H."/>
        </authorList>
    </citation>
    <scope>NUCLEOTIDE SEQUENCE [LARGE SCALE GENOMIC DNA]</scope>
    <source>
        <strain evidence="1 2">L7-75</strain>
    </source>
</reference>
<dbReference type="SUPFAM" id="SSF54506">
    <property type="entry name" value="Diaminopimelate epimerase-like"/>
    <property type="match status" value="1"/>
</dbReference>
<evidence type="ECO:0000313" key="1">
    <source>
        <dbReference type="EMBL" id="NMO97664.1"/>
    </source>
</evidence>
<dbReference type="Pfam" id="PF26317">
    <property type="entry name" value="CntK_N"/>
    <property type="match status" value="1"/>
</dbReference>
<gene>
    <name evidence="1" type="ORF">HII30_18025</name>
</gene>
<organism evidence="1 2">
    <name type="scientific">Paenibacillus lemnae</name>
    <dbReference type="NCBI Taxonomy" id="1330551"/>
    <lineage>
        <taxon>Bacteria</taxon>
        <taxon>Bacillati</taxon>
        <taxon>Bacillota</taxon>
        <taxon>Bacilli</taxon>
        <taxon>Bacillales</taxon>
        <taxon>Paenibacillaceae</taxon>
        <taxon>Paenibacillus</taxon>
    </lineage>
</organism>
<dbReference type="InterPro" id="IPR058944">
    <property type="entry name" value="CntK-like"/>
</dbReference>
<protein>
    <submittedName>
        <fullName evidence="1">Diaminopimelate epimerase</fullName>
    </submittedName>
</protein>
<proteinExistence type="predicted"/>
<evidence type="ECO:0000313" key="2">
    <source>
        <dbReference type="Proteomes" id="UP000565468"/>
    </source>
</evidence>